<keyword evidence="1" id="KW-0812">Transmembrane</keyword>
<feature type="transmembrane region" description="Helical" evidence="1">
    <location>
        <begin position="38"/>
        <end position="59"/>
    </location>
</feature>
<feature type="transmembrane region" description="Helical" evidence="1">
    <location>
        <begin position="6"/>
        <end position="26"/>
    </location>
</feature>
<reference evidence="2 3" key="1">
    <citation type="journal article" date="2014" name="Int. J. Syst. Evol. Microbiol.">
        <title>Listeria floridensis sp. nov., Listeria aquatica sp. nov., Listeria cornellensis sp. nov., Listeria riparia sp. nov. and Listeria grandensis sp. nov., from agricultural and natural environments.</title>
        <authorList>
            <person name="den Bakker H.C."/>
            <person name="Warchocki S."/>
            <person name="Wright E.M."/>
            <person name="Allred A.F."/>
            <person name="Ahlstrom C."/>
            <person name="Manuel C.S."/>
            <person name="Stasiewicz M.J."/>
            <person name="Burrell A."/>
            <person name="Roof S."/>
            <person name="Strawn L."/>
            <person name="Fortes E.D."/>
            <person name="Nightingale K.K."/>
            <person name="Kephart D."/>
            <person name="Wiedmann M."/>
        </authorList>
    </citation>
    <scope>NUCLEOTIDE SEQUENCE [LARGE SCALE GENOMIC DNA]</scope>
    <source>
        <strain evidence="2 3">FSL S10-1187</strain>
    </source>
</reference>
<organism evidence="2 3">
    <name type="scientific">Listeria floridensis FSL S10-1187</name>
    <dbReference type="NCBI Taxonomy" id="1265817"/>
    <lineage>
        <taxon>Bacteria</taxon>
        <taxon>Bacillati</taxon>
        <taxon>Bacillota</taxon>
        <taxon>Bacilli</taxon>
        <taxon>Bacillales</taxon>
        <taxon>Listeriaceae</taxon>
        <taxon>Listeria</taxon>
    </lineage>
</organism>
<dbReference type="Proteomes" id="UP000019249">
    <property type="component" value="Unassembled WGS sequence"/>
</dbReference>
<keyword evidence="3" id="KW-1185">Reference proteome</keyword>
<proteinExistence type="predicted"/>
<keyword evidence="1" id="KW-0472">Membrane</keyword>
<evidence type="ECO:0000313" key="2">
    <source>
        <dbReference type="EMBL" id="EUJ33932.1"/>
    </source>
</evidence>
<evidence type="ECO:0000313" key="3">
    <source>
        <dbReference type="Proteomes" id="UP000019249"/>
    </source>
</evidence>
<comment type="caution">
    <text evidence="2">The sequence shown here is derived from an EMBL/GenBank/DDBJ whole genome shotgun (WGS) entry which is preliminary data.</text>
</comment>
<feature type="transmembrane region" description="Helical" evidence="1">
    <location>
        <begin position="65"/>
        <end position="84"/>
    </location>
</feature>
<evidence type="ECO:0000256" key="1">
    <source>
        <dbReference type="SAM" id="Phobius"/>
    </source>
</evidence>
<protein>
    <submittedName>
        <fullName evidence="2">Uncharacterized protein</fullName>
    </submittedName>
</protein>
<dbReference type="EMBL" id="AODF01000001">
    <property type="protein sequence ID" value="EUJ33932.1"/>
    <property type="molecule type" value="Genomic_DNA"/>
</dbReference>
<keyword evidence="1" id="KW-1133">Transmembrane helix</keyword>
<name>A0ABP3B3P8_9LIST</name>
<accession>A0ABP3B3P8</accession>
<gene>
    <name evidence="2" type="ORF">MFLO_01900</name>
</gene>
<sequence>MSILYSILMLAFTLLAGGICMHNLDIFEKRKSVWSKCLSLILNYLLLANMALLMFYPFIWKDIKSSTLATVIGLSLVSALFIFIKWKWKTNSLLFTSLFFLFRNSSWNL</sequence>